<evidence type="ECO:0000256" key="1">
    <source>
        <dbReference type="SAM" id="SignalP"/>
    </source>
</evidence>
<gene>
    <name evidence="2" type="ORF">IF1G_07236</name>
</gene>
<evidence type="ECO:0000313" key="3">
    <source>
        <dbReference type="Proteomes" id="UP000315783"/>
    </source>
</evidence>
<dbReference type="AlphaFoldDB" id="A0A545UY35"/>
<dbReference type="OrthoDB" id="3836772at2759"/>
<comment type="caution">
    <text evidence="2">The sequence shown here is derived from an EMBL/GenBank/DDBJ whole genome shotgun (WGS) entry which is preliminary data.</text>
</comment>
<protein>
    <submittedName>
        <fullName evidence="2">Uncharacterized protein</fullName>
    </submittedName>
</protein>
<dbReference type="EMBL" id="SPUK01000010">
    <property type="protein sequence ID" value="TQV94357.1"/>
    <property type="molecule type" value="Genomic_DNA"/>
</dbReference>
<dbReference type="STRING" id="43265.A0A545UY35"/>
<reference evidence="2 3" key="1">
    <citation type="journal article" date="2019" name="Appl. Microbiol. Biotechnol.">
        <title>Genome sequence of Isaria javanica and comparative genome analysis insights into family S53 peptidase evolution in fungal entomopathogens.</title>
        <authorList>
            <person name="Lin R."/>
            <person name="Zhang X."/>
            <person name="Xin B."/>
            <person name="Zou M."/>
            <person name="Gao Y."/>
            <person name="Qin F."/>
            <person name="Hu Q."/>
            <person name="Xie B."/>
            <person name="Cheng X."/>
        </authorList>
    </citation>
    <scope>NUCLEOTIDE SEQUENCE [LARGE SCALE GENOMIC DNA]</scope>
    <source>
        <strain evidence="2 3">IJ1G</strain>
    </source>
</reference>
<feature type="signal peptide" evidence="1">
    <location>
        <begin position="1"/>
        <end position="18"/>
    </location>
</feature>
<sequence>MRTSTLFTLATSIAAVAAADCAAPGDYDAKGRYSCNPAHQYPNGQQCKDVDGCPLLTDANGQAIIKSPTGSATTSSGPAPTGACAAPGDYDAKGRYSCNPAHQYPNGQQCKDIDGCPLLTDASGQPIVKSQTTTSNAPAPTGACAAPGDYDAKGRYSCNPAHQYPNGQSCKTIDGCPLLADANGNAIIKGQTGSSTTCDGPAPTGACAAPGERDGKGRYSCNPAHQYPNGQSCVQIDGCYVLCEGNNTPVTTTGTGSPQPTGTGSCAAPGERDGKGRYSCNPAHQYPNGQSCAQIEGCYVLCEGNNTPVTTTGTGSPQPTGAGSCAAPGDYDAQGRYSCNPAHQYPNGQSCKTIDGCPLLVDASGNPIIKNGGGPTTGSPVPIVTGAAAKVQGGIMAAVVAVAALL</sequence>
<accession>A0A545UY35</accession>
<name>A0A545UY35_9HYPO</name>
<organism evidence="2 3">
    <name type="scientific">Cordyceps javanica</name>
    <dbReference type="NCBI Taxonomy" id="43265"/>
    <lineage>
        <taxon>Eukaryota</taxon>
        <taxon>Fungi</taxon>
        <taxon>Dikarya</taxon>
        <taxon>Ascomycota</taxon>
        <taxon>Pezizomycotina</taxon>
        <taxon>Sordariomycetes</taxon>
        <taxon>Hypocreomycetidae</taxon>
        <taxon>Hypocreales</taxon>
        <taxon>Cordycipitaceae</taxon>
        <taxon>Cordyceps</taxon>
    </lineage>
</organism>
<feature type="chain" id="PRO_5021951016" evidence="1">
    <location>
        <begin position="19"/>
        <end position="406"/>
    </location>
</feature>
<keyword evidence="1" id="KW-0732">Signal</keyword>
<dbReference type="Proteomes" id="UP000315783">
    <property type="component" value="Unassembled WGS sequence"/>
</dbReference>
<proteinExistence type="predicted"/>
<evidence type="ECO:0000313" key="2">
    <source>
        <dbReference type="EMBL" id="TQV94357.1"/>
    </source>
</evidence>
<keyword evidence="3" id="KW-1185">Reference proteome</keyword>